<dbReference type="PANTHER" id="PTHR27005">
    <property type="entry name" value="WALL-ASSOCIATED RECEPTOR KINASE-LIKE 21"/>
    <property type="match status" value="1"/>
</dbReference>
<dbReference type="GO" id="GO:0004674">
    <property type="term" value="F:protein serine/threonine kinase activity"/>
    <property type="evidence" value="ECO:0007669"/>
    <property type="project" value="TreeGrafter"/>
</dbReference>
<dbReference type="InterPro" id="IPR045274">
    <property type="entry name" value="WAK-like"/>
</dbReference>
<evidence type="ECO:0000313" key="4">
    <source>
        <dbReference type="Proteomes" id="UP000515124"/>
    </source>
</evidence>
<gene>
    <name evidence="5" type="primary">LOC110755669</name>
</gene>
<dbReference type="Proteomes" id="UP000515124">
    <property type="component" value="Unplaced"/>
</dbReference>
<dbReference type="Gene3D" id="1.10.510.10">
    <property type="entry name" value="Transferase(Phosphotransferase) domain 1"/>
    <property type="match status" value="1"/>
</dbReference>
<keyword evidence="2" id="KW-0067">ATP-binding</keyword>
<proteinExistence type="predicted"/>
<organism evidence="4 5">
    <name type="scientific">Prunus avium</name>
    <name type="common">Cherry</name>
    <name type="synonym">Cerasus avium</name>
    <dbReference type="NCBI Taxonomy" id="42229"/>
    <lineage>
        <taxon>Eukaryota</taxon>
        <taxon>Viridiplantae</taxon>
        <taxon>Streptophyta</taxon>
        <taxon>Embryophyta</taxon>
        <taxon>Tracheophyta</taxon>
        <taxon>Spermatophyta</taxon>
        <taxon>Magnoliopsida</taxon>
        <taxon>eudicotyledons</taxon>
        <taxon>Gunneridae</taxon>
        <taxon>Pentapetalae</taxon>
        <taxon>rosids</taxon>
        <taxon>fabids</taxon>
        <taxon>Rosales</taxon>
        <taxon>Rosaceae</taxon>
        <taxon>Amygdaloideae</taxon>
        <taxon>Amygdaleae</taxon>
        <taxon>Prunus</taxon>
    </lineage>
</organism>
<sequence>MYGYLDSNYLATGYVTTKTDVYSFGVLLLVFLMRREAVDRNSGHEELTKDPKLNVSDGQIQIETIADRKILEEVRGDEQAQQQLKDFLALVLLCIQLKTEAGPDMIDVAKELVRIEKSILP</sequence>
<reference evidence="5" key="1">
    <citation type="submission" date="2025-08" db="UniProtKB">
        <authorList>
            <consortium name="RefSeq"/>
        </authorList>
    </citation>
    <scope>IDENTIFICATION</scope>
</reference>
<keyword evidence="1" id="KW-0547">Nucleotide-binding</keyword>
<evidence type="ECO:0000256" key="3">
    <source>
        <dbReference type="SAM" id="Phobius"/>
    </source>
</evidence>
<protein>
    <submittedName>
        <fullName evidence="5">Non-functional pseudokinase ZED1-like</fullName>
    </submittedName>
</protein>
<evidence type="ECO:0000256" key="2">
    <source>
        <dbReference type="ARBA" id="ARBA00022840"/>
    </source>
</evidence>
<dbReference type="RefSeq" id="XP_021812598.1">
    <property type="nucleotide sequence ID" value="XM_021956906.1"/>
</dbReference>
<dbReference type="GO" id="GO:0005524">
    <property type="term" value="F:ATP binding"/>
    <property type="evidence" value="ECO:0007669"/>
    <property type="project" value="UniProtKB-KW"/>
</dbReference>
<evidence type="ECO:0000313" key="5">
    <source>
        <dbReference type="RefSeq" id="XP_021812598.1"/>
    </source>
</evidence>
<dbReference type="GO" id="GO:0007166">
    <property type="term" value="P:cell surface receptor signaling pathway"/>
    <property type="evidence" value="ECO:0007669"/>
    <property type="project" value="InterPro"/>
</dbReference>
<dbReference type="PANTHER" id="PTHR27005:SF466">
    <property type="entry name" value="NON-FUNCTIONAL PSEUDOKINASE ZED1-LIKE"/>
    <property type="match status" value="1"/>
</dbReference>
<keyword evidence="3" id="KW-1133">Transmembrane helix</keyword>
<keyword evidence="3" id="KW-0472">Membrane</keyword>
<dbReference type="GO" id="GO:0005886">
    <property type="term" value="C:plasma membrane"/>
    <property type="evidence" value="ECO:0007669"/>
    <property type="project" value="TreeGrafter"/>
</dbReference>
<keyword evidence="3" id="KW-0812">Transmembrane</keyword>
<dbReference type="KEGG" id="pavi:110755669"/>
<feature type="transmembrane region" description="Helical" evidence="3">
    <location>
        <begin position="12"/>
        <end position="32"/>
    </location>
</feature>
<dbReference type="InterPro" id="IPR011009">
    <property type="entry name" value="Kinase-like_dom_sf"/>
</dbReference>
<accession>A0A6P5SFJ2</accession>
<dbReference type="GeneID" id="110755669"/>
<keyword evidence="4" id="KW-1185">Reference proteome</keyword>
<evidence type="ECO:0000256" key="1">
    <source>
        <dbReference type="ARBA" id="ARBA00022741"/>
    </source>
</evidence>
<dbReference type="AlphaFoldDB" id="A0A6P5SFJ2"/>
<name>A0A6P5SFJ2_PRUAV</name>
<dbReference type="SUPFAM" id="SSF56112">
    <property type="entry name" value="Protein kinase-like (PK-like)"/>
    <property type="match status" value="1"/>
</dbReference>